<accession>A0A2S0P9W5</accession>
<dbReference type="CDD" id="cd11383">
    <property type="entry name" value="YfjP"/>
    <property type="match status" value="1"/>
</dbReference>
<evidence type="ECO:0000259" key="1">
    <source>
        <dbReference type="Pfam" id="PF01926"/>
    </source>
</evidence>
<protein>
    <recommendedName>
        <fullName evidence="1">G domain-containing protein</fullName>
    </recommendedName>
</protein>
<dbReference type="PANTHER" id="PTHR42714:SF2">
    <property type="entry name" value="TRNA MODIFICATION GTPASE GTPBP3, MITOCHONDRIAL"/>
    <property type="match status" value="1"/>
</dbReference>
<dbReference type="AlphaFoldDB" id="A0A2S0P9W5"/>
<dbReference type="EMBL" id="CP028519">
    <property type="protein sequence ID" value="AVY94125.1"/>
    <property type="molecule type" value="Genomic_DNA"/>
</dbReference>
<dbReference type="KEGG" id="maer:DAI18_08755"/>
<proteinExistence type="predicted"/>
<dbReference type="GO" id="GO:0030488">
    <property type="term" value="P:tRNA methylation"/>
    <property type="evidence" value="ECO:0007669"/>
    <property type="project" value="TreeGrafter"/>
</dbReference>
<gene>
    <name evidence="2" type="ORF">DAI18_08755</name>
</gene>
<organism evidence="2 3">
    <name type="scientific">Microvirgula aerodenitrificans</name>
    <dbReference type="NCBI Taxonomy" id="57480"/>
    <lineage>
        <taxon>Bacteria</taxon>
        <taxon>Pseudomonadati</taxon>
        <taxon>Pseudomonadota</taxon>
        <taxon>Betaproteobacteria</taxon>
        <taxon>Neisseriales</taxon>
        <taxon>Aquaspirillaceae</taxon>
        <taxon>Microvirgula</taxon>
    </lineage>
</organism>
<dbReference type="NCBIfam" id="TIGR00231">
    <property type="entry name" value="small_GTP"/>
    <property type="match status" value="1"/>
</dbReference>
<dbReference type="GO" id="GO:0005525">
    <property type="term" value="F:GTP binding"/>
    <property type="evidence" value="ECO:0007669"/>
    <property type="project" value="InterPro"/>
</dbReference>
<name>A0A2S0P9W5_9NEIS</name>
<sequence>MLVHYQAVVGVLGKAGAGKSALCNALSGQECAEVSDVDVCTRYPLEITLSYRDGNGLSLLDVPGMGESTAHDKDYAELYRRLLPELDLILWVIKGDDRALSVDEQVYRDIVRPYAERHCVPVMVVISQIDKIEPSQEWDWSHHHPGPQQAANAQNKRRSVCRLLAVPPAQVCMVSARAGYGLVDLVEAMISALPTEKRKHATRRHPFSSPAGFLSGATCTATCRRHGACLANASKSQPGMCSDLNPEKEWL</sequence>
<dbReference type="Gene3D" id="3.40.50.300">
    <property type="entry name" value="P-loop containing nucleotide triphosphate hydrolases"/>
    <property type="match status" value="1"/>
</dbReference>
<dbReference type="InterPro" id="IPR006073">
    <property type="entry name" value="GTP-bd"/>
</dbReference>
<dbReference type="InterPro" id="IPR005225">
    <property type="entry name" value="Small_GTP-bd"/>
</dbReference>
<feature type="domain" description="G" evidence="1">
    <location>
        <begin position="9"/>
        <end position="110"/>
    </location>
</feature>
<keyword evidence="3" id="KW-1185">Reference proteome</keyword>
<evidence type="ECO:0000313" key="2">
    <source>
        <dbReference type="EMBL" id="AVY94125.1"/>
    </source>
</evidence>
<dbReference type="PANTHER" id="PTHR42714">
    <property type="entry name" value="TRNA MODIFICATION GTPASE GTPBP3"/>
    <property type="match status" value="1"/>
</dbReference>
<dbReference type="Pfam" id="PF01926">
    <property type="entry name" value="MMR_HSR1"/>
    <property type="match status" value="1"/>
</dbReference>
<dbReference type="GO" id="GO:0002098">
    <property type="term" value="P:tRNA wobble uridine modification"/>
    <property type="evidence" value="ECO:0007669"/>
    <property type="project" value="TreeGrafter"/>
</dbReference>
<reference evidence="2 3" key="1">
    <citation type="submission" date="2018-04" db="EMBL/GenBank/DDBJ databases">
        <title>Denitrifier Microvirgula.</title>
        <authorList>
            <person name="Anderson E."/>
            <person name="Jang J."/>
            <person name="Ishii S."/>
        </authorList>
    </citation>
    <scope>NUCLEOTIDE SEQUENCE [LARGE SCALE GENOMIC DNA]</scope>
    <source>
        <strain evidence="2 3">BE2.4</strain>
    </source>
</reference>
<evidence type="ECO:0000313" key="3">
    <source>
        <dbReference type="Proteomes" id="UP000244173"/>
    </source>
</evidence>
<dbReference type="SUPFAM" id="SSF52540">
    <property type="entry name" value="P-loop containing nucleoside triphosphate hydrolases"/>
    <property type="match status" value="1"/>
</dbReference>
<dbReference type="GO" id="GO:0005829">
    <property type="term" value="C:cytosol"/>
    <property type="evidence" value="ECO:0007669"/>
    <property type="project" value="TreeGrafter"/>
</dbReference>
<dbReference type="Proteomes" id="UP000244173">
    <property type="component" value="Chromosome"/>
</dbReference>
<dbReference type="InterPro" id="IPR027417">
    <property type="entry name" value="P-loop_NTPase"/>
</dbReference>